<evidence type="ECO:0000256" key="1">
    <source>
        <dbReference type="ARBA" id="ARBA00005928"/>
    </source>
</evidence>
<dbReference type="SUPFAM" id="SSF51735">
    <property type="entry name" value="NAD(P)-binding Rossmann-fold domains"/>
    <property type="match status" value="1"/>
</dbReference>
<dbReference type="Pfam" id="PF03015">
    <property type="entry name" value="Sterile"/>
    <property type="match status" value="1"/>
</dbReference>
<evidence type="ECO:0000313" key="8">
    <source>
        <dbReference type="Proteomes" id="UP000734854"/>
    </source>
</evidence>
<proteinExistence type="inferred from homology"/>
<dbReference type="GO" id="GO:0102965">
    <property type="term" value="F:alcohol-forming long-chain fatty acyl-CoA reductase activity"/>
    <property type="evidence" value="ECO:0007669"/>
    <property type="project" value="UniProtKB-EC"/>
</dbReference>
<protein>
    <recommendedName>
        <fullName evidence="4">Fatty acyl-CoA reductase</fullName>
        <ecNumber evidence="4">1.2.1.84</ecNumber>
    </recommendedName>
</protein>
<evidence type="ECO:0000313" key="7">
    <source>
        <dbReference type="EMBL" id="KAG6539284.1"/>
    </source>
</evidence>
<dbReference type="Pfam" id="PF07993">
    <property type="entry name" value="NAD_binding_4"/>
    <property type="match status" value="1"/>
</dbReference>
<keyword evidence="4" id="KW-0560">Oxidoreductase</keyword>
<dbReference type="GO" id="GO:0010345">
    <property type="term" value="P:suberin biosynthetic process"/>
    <property type="evidence" value="ECO:0007669"/>
    <property type="project" value="TreeGrafter"/>
</dbReference>
<feature type="domain" description="Fatty acyl-CoA reductase C-terminal" evidence="5">
    <location>
        <begin position="438"/>
        <end position="514"/>
    </location>
</feature>
<dbReference type="Gene3D" id="3.40.50.720">
    <property type="entry name" value="NAD(P)-binding Rossmann-like Domain"/>
    <property type="match status" value="2"/>
</dbReference>
<sequence length="515" mass="58300">MWEGGLGLDGHEAADVGTGLGGPPLWITTEQWMEVDWKDQKARRGSRAAGLVGRQSKVRTKRALASVEKQKGAGNLLRVGDNIQGETFEIFVEKLLRVQADVERVFLLIRAADAASAMQRLEHEILGKELFKALKEKHGDGFQSFARSKLWPVAGDIVHENLGIQDSNLVNKLFKEVQIIVNVAATTNFSYVSGTERSGLIPEKRLSMGETLRSGSNSCYLDIEAEIDLVEKKKVELQADHNLTPLAQKLAMKELGMQRARFFGWPNTYVFTKAMGEMVLGHSRGNLPLVIVRPSIITSILRDPLPGWIEGIRTIDIFMMAYANRKLQSFPGDPQMTVDLIPGDMVVNAMMATTVAHSKQQSEFIYHVGSSTRNPITYDSLLQCWFDYFSMNPRTGKDGTPLKITTKMNPSIRTTFLIMVYKFLLQVLGLIHFITCGFIFGRLYDDLNRKYKYLKLLIDLFEPYTFFKGRFDDANLEKLRAMMGKEEMLFDMDSKHIEWNSYLHGIHIPGILKYE</sequence>
<dbReference type="InterPro" id="IPR036291">
    <property type="entry name" value="NAD(P)-bd_dom_sf"/>
</dbReference>
<dbReference type="InterPro" id="IPR013120">
    <property type="entry name" value="FAR_NAD-bd"/>
</dbReference>
<keyword evidence="4" id="KW-1133">Transmembrane helix</keyword>
<reference evidence="7 8" key="1">
    <citation type="submission" date="2020-08" db="EMBL/GenBank/DDBJ databases">
        <title>Plant Genome Project.</title>
        <authorList>
            <person name="Zhang R.-G."/>
        </authorList>
    </citation>
    <scope>NUCLEOTIDE SEQUENCE [LARGE SCALE GENOMIC DNA]</scope>
    <source>
        <tissue evidence="7">Rhizome</tissue>
    </source>
</reference>
<evidence type="ECO:0000256" key="2">
    <source>
        <dbReference type="ARBA" id="ARBA00022516"/>
    </source>
</evidence>
<keyword evidence="4" id="KW-0812">Transmembrane</keyword>
<keyword evidence="4" id="KW-0472">Membrane</keyword>
<keyword evidence="3 4" id="KW-0443">Lipid metabolism</keyword>
<comment type="caution">
    <text evidence="7">The sequence shown here is derived from an EMBL/GenBank/DDBJ whole genome shotgun (WGS) entry which is preliminary data.</text>
</comment>
<dbReference type="Proteomes" id="UP000734854">
    <property type="component" value="Unassembled WGS sequence"/>
</dbReference>
<keyword evidence="4" id="KW-0521">NADP</keyword>
<evidence type="ECO:0000259" key="6">
    <source>
        <dbReference type="Pfam" id="PF07993"/>
    </source>
</evidence>
<dbReference type="PANTHER" id="PTHR11011">
    <property type="entry name" value="MALE STERILITY PROTEIN 2-RELATED"/>
    <property type="match status" value="1"/>
</dbReference>
<organism evidence="7 8">
    <name type="scientific">Zingiber officinale</name>
    <name type="common">Ginger</name>
    <name type="synonym">Amomum zingiber</name>
    <dbReference type="NCBI Taxonomy" id="94328"/>
    <lineage>
        <taxon>Eukaryota</taxon>
        <taxon>Viridiplantae</taxon>
        <taxon>Streptophyta</taxon>
        <taxon>Embryophyta</taxon>
        <taxon>Tracheophyta</taxon>
        <taxon>Spermatophyta</taxon>
        <taxon>Magnoliopsida</taxon>
        <taxon>Liliopsida</taxon>
        <taxon>Zingiberales</taxon>
        <taxon>Zingiberaceae</taxon>
        <taxon>Zingiber</taxon>
    </lineage>
</organism>
<evidence type="ECO:0000259" key="5">
    <source>
        <dbReference type="Pfam" id="PF03015"/>
    </source>
</evidence>
<dbReference type="EC" id="1.2.1.84" evidence="4"/>
<name>A0A8J5IQV1_ZINOF</name>
<keyword evidence="2 4" id="KW-0444">Lipid biosynthesis</keyword>
<feature type="domain" description="Thioester reductase (TE)" evidence="6">
    <location>
        <begin position="90"/>
        <end position="350"/>
    </location>
</feature>
<dbReference type="InterPro" id="IPR026055">
    <property type="entry name" value="FAR"/>
</dbReference>
<comment type="catalytic activity">
    <reaction evidence="4">
        <text>a long-chain fatty acyl-CoA + 2 NADPH + 2 H(+) = a long-chain primary fatty alcohol + 2 NADP(+) + CoA</text>
        <dbReference type="Rhea" id="RHEA:52716"/>
        <dbReference type="ChEBI" id="CHEBI:15378"/>
        <dbReference type="ChEBI" id="CHEBI:57287"/>
        <dbReference type="ChEBI" id="CHEBI:57783"/>
        <dbReference type="ChEBI" id="CHEBI:58349"/>
        <dbReference type="ChEBI" id="CHEBI:77396"/>
        <dbReference type="ChEBI" id="CHEBI:83139"/>
        <dbReference type="EC" id="1.2.1.84"/>
    </reaction>
</comment>
<keyword evidence="8" id="KW-1185">Reference proteome</keyword>
<feature type="transmembrane region" description="Helical" evidence="4">
    <location>
        <begin position="423"/>
        <end position="444"/>
    </location>
</feature>
<evidence type="ECO:0000256" key="4">
    <source>
        <dbReference type="RuleBase" id="RU363097"/>
    </source>
</evidence>
<dbReference type="CDD" id="cd09071">
    <property type="entry name" value="FAR_C"/>
    <property type="match status" value="1"/>
</dbReference>
<dbReference type="InterPro" id="IPR033640">
    <property type="entry name" value="FAR_C"/>
</dbReference>
<evidence type="ECO:0000256" key="3">
    <source>
        <dbReference type="ARBA" id="ARBA00023098"/>
    </source>
</evidence>
<gene>
    <name evidence="7" type="ORF">ZIOFF_004446</name>
</gene>
<comment type="function">
    <text evidence="4">Catalyzes the reduction of fatty acyl-CoA to fatty alcohols.</text>
</comment>
<dbReference type="EMBL" id="JACMSC010000001">
    <property type="protein sequence ID" value="KAG6539284.1"/>
    <property type="molecule type" value="Genomic_DNA"/>
</dbReference>
<dbReference type="GO" id="GO:0035336">
    <property type="term" value="P:long-chain fatty-acyl-CoA metabolic process"/>
    <property type="evidence" value="ECO:0007669"/>
    <property type="project" value="TreeGrafter"/>
</dbReference>
<accession>A0A8J5IQV1</accession>
<dbReference type="GO" id="GO:0080019">
    <property type="term" value="F:alcohol-forming very long-chain fatty acyl-CoA reductase activity"/>
    <property type="evidence" value="ECO:0007669"/>
    <property type="project" value="InterPro"/>
</dbReference>
<dbReference type="PANTHER" id="PTHR11011:SF99">
    <property type="entry name" value="FATTY ACYL-COA REDUCTASE 3"/>
    <property type="match status" value="1"/>
</dbReference>
<comment type="similarity">
    <text evidence="1 4">Belongs to the fatty acyl-CoA reductase family.</text>
</comment>
<dbReference type="AlphaFoldDB" id="A0A8J5IQV1"/>